<gene>
    <name evidence="1" type="ORF">L3Q82_018932</name>
</gene>
<evidence type="ECO:0000313" key="2">
    <source>
        <dbReference type="Proteomes" id="UP000831701"/>
    </source>
</evidence>
<reference evidence="1" key="1">
    <citation type="submission" date="2022-04" db="EMBL/GenBank/DDBJ databases">
        <title>Jade perch genome.</title>
        <authorList>
            <person name="Chao B."/>
        </authorList>
    </citation>
    <scope>NUCLEOTIDE SEQUENCE</scope>
    <source>
        <strain evidence="1">CB-2022</strain>
    </source>
</reference>
<dbReference type="EMBL" id="CM041552">
    <property type="protein sequence ID" value="KAI3354411.1"/>
    <property type="molecule type" value="Genomic_DNA"/>
</dbReference>
<accession>A0ACB8VG22</accession>
<proteinExistence type="predicted"/>
<evidence type="ECO:0000313" key="1">
    <source>
        <dbReference type="EMBL" id="KAI3354411.1"/>
    </source>
</evidence>
<keyword evidence="2" id="KW-1185">Reference proteome</keyword>
<organism evidence="1 2">
    <name type="scientific">Scortum barcoo</name>
    <name type="common">barcoo grunter</name>
    <dbReference type="NCBI Taxonomy" id="214431"/>
    <lineage>
        <taxon>Eukaryota</taxon>
        <taxon>Metazoa</taxon>
        <taxon>Chordata</taxon>
        <taxon>Craniata</taxon>
        <taxon>Vertebrata</taxon>
        <taxon>Euteleostomi</taxon>
        <taxon>Actinopterygii</taxon>
        <taxon>Neopterygii</taxon>
        <taxon>Teleostei</taxon>
        <taxon>Neoteleostei</taxon>
        <taxon>Acanthomorphata</taxon>
        <taxon>Eupercaria</taxon>
        <taxon>Centrarchiformes</taxon>
        <taxon>Terapontoidei</taxon>
        <taxon>Terapontidae</taxon>
        <taxon>Scortum</taxon>
    </lineage>
</organism>
<sequence>MCLCEPIITQAAPLLLRLQEIRRRRADWDLSGYESECGRGGGLRGAADRGILIPDKIPLVKPYFKKKQRKLDAKCLHRALEDPILTTLLSSDALVSGDGVFVPRNQPGRTPGNLCAAAVVKQSCMGQGAADGAAAGAGVPGLMGGDVEIADTTAELEETERRGERPKIADPAPDSRCFQPKPGLRAAGGTGTMTPPSRDIPPTVAPQAAHQEGGIKSNDLLTSGAKSLPVKDCTDVRDPHPLILQPDKGVLFQDKSEEASLDLVFELLTQLQYHTHQSDSVDICVDFLQGQCVYGNDCAHHHTVLPYHWQIRRSSGQTWQSIADDSQEQLERLYCNPDNEQVRLKFQGRVFSLDFGAMRVCDLEFDCVRRLTTPAIPLPTPTTNPSPAPSCHTVWKYYCRDNFGWREYSEPVVKLIEEASSRGLKEVRFITLQNQYILNIREGFQQNAVFGFRRQIKKRPMFMSSVMLTPLLQTLGGLSSSPLPCSSSSSSSSMDLSTSHPLSPTTTNPPSLFPETWLPMTMSQDFLQVPVSREDRSYRTVYSLFHKTVSETKFRIIKILRVQNPFLWEKYKRKKEYMSRRMSEMDRLLSERHLFHGTSADVVEGICKHNFDPRVCGKHATMFGQGSYFARKAVYSHNFSKRSPKGVHCMFLAKVLTGRFTVGNPSMRRPPPINPRDPSSDLFDSCVDNWVDPQIYVIFNDDQSYPYFIIQYEERTGVCQGGGQETEMRRRQGETESSGTGLEYAKGRVGTIVSGGGGGGGGGDKESSVEAEQEGEKEMKMVLHCPPIYPLPEEIKQMERSETVCRYCGVSYLIFHEFHQLNTRLAQLEAELQEVRETAEREKTQREALELGRLEWERALYLEVQREAEKKEKSLREELEERSKDMERALRHEFEQKNESKRREMEEEYQIISKEKERQLREELGDLEAQRLREQREELERGAEEREKVLSDALQKANKNLDKLRKCVQQLEERLATASSTKEEAERLLGKERQRIGNSQVRKSVCARQQEALRSTLTGLHSSSRELTDIRGFLNQLTGAWQDFGSQILQRSAQVFSALTEELKCSSVDFQKMREDKEHLSQLLMEQKRQREKQLCRHNDSEKEHRETLLRLRGELEEKHKRWLSCQRRCDTAREQLLSWQQREEQMNRKCYAAEEEVTRLREVLEKVQQETRKMKRERSETLIESHARALTKMEDDCRQQTASKLAAALEEQRTQNALHLRQQMEELRREVELEQTVDREKNQLLFLQHQRDITHLQQKMEEREQELQVVQDELQEERERRRRREEELRHSQQQEAIQMSQAKADLQLMTERNAELQEEVALLQETVRLECEEREELTAALTQAQEELLGLRSLPSHQGSPGSPPNPTERRHPPGNKRFHLYSQARVALTRSSTSPNTLRPSPAHPDKDRGWGTDGGGPGRSLEPWNRGEALAGEKRREGTLPRLNGRSTVSDVKRKVSLVMERKERP</sequence>
<name>A0ACB8VG22_9TELE</name>
<comment type="caution">
    <text evidence="1">The sequence shown here is derived from an EMBL/GenBank/DDBJ whole genome shotgun (WGS) entry which is preliminary data.</text>
</comment>
<protein>
    <submittedName>
        <fullName evidence="1">Uncharacterized protein</fullName>
    </submittedName>
</protein>
<dbReference type="Proteomes" id="UP000831701">
    <property type="component" value="Chromosome 22"/>
</dbReference>